<dbReference type="Pfam" id="PF00651">
    <property type="entry name" value="BTB"/>
    <property type="match status" value="1"/>
</dbReference>
<evidence type="ECO:0000256" key="1">
    <source>
        <dbReference type="ARBA" id="ARBA00002668"/>
    </source>
</evidence>
<evidence type="ECO:0000259" key="3">
    <source>
        <dbReference type="PROSITE" id="PS50097"/>
    </source>
</evidence>
<feature type="domain" description="BTB" evidence="3">
    <location>
        <begin position="100"/>
        <end position="169"/>
    </location>
</feature>
<dbReference type="AlphaFoldDB" id="A0A1U8A6E4"/>
<dbReference type="CDD" id="cd14733">
    <property type="entry name" value="BACK"/>
    <property type="match status" value="1"/>
</dbReference>
<dbReference type="Proteomes" id="UP000189703">
    <property type="component" value="Unplaced"/>
</dbReference>
<evidence type="ECO:0000313" key="5">
    <source>
        <dbReference type="RefSeq" id="XP_010256960.1"/>
    </source>
</evidence>
<dbReference type="SUPFAM" id="SSF54695">
    <property type="entry name" value="POZ domain"/>
    <property type="match status" value="1"/>
</dbReference>
<dbReference type="Gene3D" id="3.30.710.10">
    <property type="entry name" value="Potassium Channel Kv1.1, Chain A"/>
    <property type="match status" value="1"/>
</dbReference>
<organism evidence="4 5">
    <name type="scientific">Nelumbo nucifera</name>
    <name type="common">Sacred lotus</name>
    <dbReference type="NCBI Taxonomy" id="4432"/>
    <lineage>
        <taxon>Eukaryota</taxon>
        <taxon>Viridiplantae</taxon>
        <taxon>Streptophyta</taxon>
        <taxon>Embryophyta</taxon>
        <taxon>Tracheophyta</taxon>
        <taxon>Spermatophyta</taxon>
        <taxon>Magnoliopsida</taxon>
        <taxon>Proteales</taxon>
        <taxon>Nelumbonaceae</taxon>
        <taxon>Nelumbo</taxon>
    </lineage>
</organism>
<evidence type="ECO:0000256" key="2">
    <source>
        <dbReference type="ARBA" id="ARBA00004906"/>
    </source>
</evidence>
<dbReference type="Gene3D" id="1.25.40.420">
    <property type="match status" value="1"/>
</dbReference>
<dbReference type="OrthoDB" id="6359943at2759"/>
<protein>
    <submittedName>
        <fullName evidence="5">BTB/POZ domain-containing protein At3g56230</fullName>
    </submittedName>
</protein>
<dbReference type="RefSeq" id="XP_010256960.1">
    <property type="nucleotide sequence ID" value="XM_010258658.2"/>
</dbReference>
<reference evidence="5" key="1">
    <citation type="submission" date="2025-08" db="UniProtKB">
        <authorList>
            <consortium name="RefSeq"/>
        </authorList>
    </citation>
    <scope>IDENTIFICATION</scope>
</reference>
<dbReference type="FunCoup" id="A0A1U8A6E4">
    <property type="interactions" value="235"/>
</dbReference>
<sequence>MDCSVCSPVPIILRPHRNTICPACYEGVRSIMSFLNKLELDKCIDNKSNAAAPPAQSNSSKGIANALKWMKEMKEIEEGLNEKLAFLSELVVAFRDGVHTDIQVKPGNGPAIPAHRALLASKSNIFKNMLESDGCKAPPNDTICLPELNHEELESLLEFLYSGSLPIEKIDKHVYSLSMAADKYEIPFLQKFCEQRMLESLDSSNVLDVLEISEVCSNQLLKETALNLVVKHMEDVIFSTRYDAFAFKNPHLSVQITRALLIEMKNRKSVD</sequence>
<dbReference type="PANTHER" id="PTHR47274">
    <property type="entry name" value="BTB/POZ DOMAIN CONTAINING PROTEIN, EXPRESSED-RELATED"/>
    <property type="match status" value="1"/>
</dbReference>
<dbReference type="InterPro" id="IPR000210">
    <property type="entry name" value="BTB/POZ_dom"/>
</dbReference>
<dbReference type="PROSITE" id="PS50097">
    <property type="entry name" value="BTB"/>
    <property type="match status" value="1"/>
</dbReference>
<dbReference type="InterPro" id="IPR044784">
    <property type="entry name" value="At1g01640-like"/>
</dbReference>
<dbReference type="KEGG" id="nnu:104597217"/>
<evidence type="ECO:0000313" key="4">
    <source>
        <dbReference type="Proteomes" id="UP000189703"/>
    </source>
</evidence>
<dbReference type="GeneID" id="104597217"/>
<name>A0A1U8A6E4_NELNU</name>
<accession>A0A1U8A6E4</accession>
<gene>
    <name evidence="5" type="primary">LOC104597217</name>
</gene>
<proteinExistence type="predicted"/>
<keyword evidence="4" id="KW-1185">Reference proteome</keyword>
<dbReference type="STRING" id="4432.A0A1U8A6E4"/>
<dbReference type="SMART" id="SM00225">
    <property type="entry name" value="BTB"/>
    <property type="match status" value="1"/>
</dbReference>
<dbReference type="OMA" id="TRASFMD"/>
<dbReference type="InParanoid" id="A0A1U8A6E4"/>
<dbReference type="PANTHER" id="PTHR47274:SF1">
    <property type="entry name" value="BTB_POZ DOMAIN CONTAINING PROTEIN, EXPRESSED"/>
    <property type="match status" value="1"/>
</dbReference>
<dbReference type="InterPro" id="IPR011333">
    <property type="entry name" value="SKP1/BTB/POZ_sf"/>
</dbReference>
<comment type="pathway">
    <text evidence="2">Protein modification; protein ubiquitination.</text>
</comment>
<dbReference type="eggNOG" id="KOG1987">
    <property type="taxonomic scope" value="Eukaryota"/>
</dbReference>
<comment type="function">
    <text evidence="1">May act as a substrate-specific adapter of an E3 ubiquitin-protein ligase complex (CUL3-RBX1-BTB) which mediates the ubiquitination and subsequent proteasomal degradation of target proteins.</text>
</comment>